<dbReference type="Proteomes" id="UP000007883">
    <property type="component" value="Chromosome"/>
</dbReference>
<dbReference type="EMBL" id="AP012320">
    <property type="protein sequence ID" value="BAL95924.1"/>
    <property type="molecule type" value="Genomic_DNA"/>
</dbReference>
<dbReference type="InterPro" id="IPR021815">
    <property type="entry name" value="TsiV"/>
</dbReference>
<evidence type="ECO:0008006" key="3">
    <source>
        <dbReference type="Google" id="ProtNLM"/>
    </source>
</evidence>
<dbReference type="eggNOG" id="ENOG502ZB9J">
    <property type="taxonomic scope" value="Bacteria"/>
</dbReference>
<keyword evidence="2" id="KW-1185">Reference proteome</keyword>
<dbReference type="KEGG" id="rge:RGE_25850"/>
<dbReference type="PATRIC" id="fig|983917.3.peg.2509"/>
<dbReference type="STRING" id="983917.RGE_25850"/>
<organism evidence="1 2">
    <name type="scientific">Rubrivivax gelatinosus (strain NBRC 100245 / IL144)</name>
    <dbReference type="NCBI Taxonomy" id="983917"/>
    <lineage>
        <taxon>Bacteria</taxon>
        <taxon>Pseudomonadati</taxon>
        <taxon>Pseudomonadota</taxon>
        <taxon>Betaproteobacteria</taxon>
        <taxon>Burkholderiales</taxon>
        <taxon>Sphaerotilaceae</taxon>
        <taxon>Rubrivivax</taxon>
    </lineage>
</organism>
<proteinExistence type="predicted"/>
<accession>I0HSD7</accession>
<dbReference type="HOGENOM" id="CLU_054543_0_0_4"/>
<protein>
    <recommendedName>
        <fullName evidence="3">DUF3396 domain-containing protein</fullName>
    </recommendedName>
</protein>
<sequence>MTTVGSLFDHEFVNSYAVALRDWPAAEVNHGDFVLSPTVFTTLYFHYPDKHASKAAVSLVHLFDNFERLVDARFKLETHPKTERPHPYGSKKLPPRLEWAQKCPETKNFLFEVSDELNTASSPSVYAQLWRSSSWTAGQNNAYSFAQFYIGLNWLGRNKEAWRGFIASAAERLCADQIYAGLAFANPMDTGCRYEVAAWERALAPHFLGLDIDFPLSMARTLQDGIRPPTWAFLLSDHWRSKLGLTRAQVRAALDDPRIRVDDLGCGQWIELGDKPDLLPVENGVPELQMRLNRLLKPIRNDDLGLVGFGQWDGDPNVRFDRADSRRWLARFDDDSDWPDAATRRATTPVVARPGSVLAKSTCTRSGWWFSPAQAGSRRHFQQGDVMPELGGDYGTTIWQWDDKQDP</sequence>
<dbReference type="AlphaFoldDB" id="I0HSD7"/>
<evidence type="ECO:0000313" key="1">
    <source>
        <dbReference type="EMBL" id="BAL95924.1"/>
    </source>
</evidence>
<evidence type="ECO:0000313" key="2">
    <source>
        <dbReference type="Proteomes" id="UP000007883"/>
    </source>
</evidence>
<dbReference type="Pfam" id="PF11876">
    <property type="entry name" value="TsiV"/>
    <property type="match status" value="1"/>
</dbReference>
<name>I0HSD7_RUBGI</name>
<reference evidence="1 2" key="1">
    <citation type="journal article" date="2012" name="J. Bacteriol.">
        <title>Complete genome sequence of phototrophic betaproteobacterium Rubrivivax gelatinosus IL144.</title>
        <authorList>
            <person name="Nagashima S."/>
            <person name="Kamimura A."/>
            <person name="Shimizu T."/>
            <person name="Nakamura-isaki S."/>
            <person name="Aono E."/>
            <person name="Sakamoto K."/>
            <person name="Ichikawa N."/>
            <person name="Nakazawa H."/>
            <person name="Sekine M."/>
            <person name="Yamazaki S."/>
            <person name="Fujita N."/>
            <person name="Shimada K."/>
            <person name="Hanada S."/>
            <person name="Nagashima K.V.P."/>
        </authorList>
    </citation>
    <scope>NUCLEOTIDE SEQUENCE [LARGE SCALE GENOMIC DNA]</scope>
    <source>
        <strain evidence="2">NBRC 100245 / IL144</strain>
    </source>
</reference>
<gene>
    <name evidence="1" type="ordered locus">RGE_25850</name>
</gene>